<gene>
    <name evidence="1" type="ORF">ACFPFX_34955</name>
</gene>
<evidence type="ECO:0000313" key="2">
    <source>
        <dbReference type="Proteomes" id="UP001595834"/>
    </source>
</evidence>
<protein>
    <submittedName>
        <fullName evidence="1">Uncharacterized protein</fullName>
    </submittedName>
</protein>
<dbReference type="Gene3D" id="3.40.50.720">
    <property type="entry name" value="NAD(P)-binding Rossmann-like Domain"/>
    <property type="match status" value="1"/>
</dbReference>
<reference evidence="2" key="1">
    <citation type="journal article" date="2019" name="Int. J. Syst. Evol. Microbiol.">
        <title>The Global Catalogue of Microorganisms (GCM) 10K type strain sequencing project: providing services to taxonomists for standard genome sequencing and annotation.</title>
        <authorList>
            <consortium name="The Broad Institute Genomics Platform"/>
            <consortium name="The Broad Institute Genome Sequencing Center for Infectious Disease"/>
            <person name="Wu L."/>
            <person name="Ma J."/>
        </authorList>
    </citation>
    <scope>NUCLEOTIDE SEQUENCE [LARGE SCALE GENOMIC DNA]</scope>
    <source>
        <strain evidence="2">CCM 7224</strain>
    </source>
</reference>
<dbReference type="Proteomes" id="UP001595834">
    <property type="component" value="Unassembled WGS sequence"/>
</dbReference>
<dbReference type="Gene3D" id="3.90.25.10">
    <property type="entry name" value="UDP-galactose 4-epimerase, domain 1"/>
    <property type="match status" value="1"/>
</dbReference>
<name>A0ABV9V0Q6_9ACTN</name>
<dbReference type="RefSeq" id="WP_344380710.1">
    <property type="nucleotide sequence ID" value="NZ_BAAASQ010000053.1"/>
</dbReference>
<dbReference type="EMBL" id="JBHSIZ010000049">
    <property type="protein sequence ID" value="MFC4961501.1"/>
    <property type="molecule type" value="Genomic_DNA"/>
</dbReference>
<sequence length="61" mass="6502">MPAHMTLRRAEATRSEGVVRGPYGKAAQPLLDDRDAAETVVRTLLDEGHDGASHFLTGSGL</sequence>
<accession>A0ABV9V0Q6</accession>
<organism evidence="1 2">
    <name type="scientific">Streptomyces mauvecolor</name>
    <dbReference type="NCBI Taxonomy" id="58345"/>
    <lineage>
        <taxon>Bacteria</taxon>
        <taxon>Bacillati</taxon>
        <taxon>Actinomycetota</taxon>
        <taxon>Actinomycetes</taxon>
        <taxon>Kitasatosporales</taxon>
        <taxon>Streptomycetaceae</taxon>
        <taxon>Streptomyces</taxon>
    </lineage>
</organism>
<keyword evidence="2" id="KW-1185">Reference proteome</keyword>
<evidence type="ECO:0000313" key="1">
    <source>
        <dbReference type="EMBL" id="MFC4961501.1"/>
    </source>
</evidence>
<comment type="caution">
    <text evidence="1">The sequence shown here is derived from an EMBL/GenBank/DDBJ whole genome shotgun (WGS) entry which is preliminary data.</text>
</comment>
<proteinExistence type="predicted"/>